<protein>
    <submittedName>
        <fullName evidence="5">Uncharacterized protein</fullName>
    </submittedName>
</protein>
<evidence type="ECO:0000313" key="5">
    <source>
        <dbReference type="EMBL" id="AHH94780.1"/>
    </source>
</evidence>
<dbReference type="PANTHER" id="PTHR33744:SF1">
    <property type="entry name" value="DNA-BINDING TRANSCRIPTIONAL ACTIVATOR ADER"/>
    <property type="match status" value="1"/>
</dbReference>
<evidence type="ECO:0000313" key="6">
    <source>
        <dbReference type="Proteomes" id="UP000019225"/>
    </source>
</evidence>
<dbReference type="Pfam" id="PF14361">
    <property type="entry name" value="RsbRD_N"/>
    <property type="match status" value="1"/>
</dbReference>
<dbReference type="Pfam" id="PF17853">
    <property type="entry name" value="GGDEF_2"/>
    <property type="match status" value="1"/>
</dbReference>
<dbReference type="PANTHER" id="PTHR33744">
    <property type="entry name" value="CARBOHYDRATE DIACID REGULATOR"/>
    <property type="match status" value="1"/>
</dbReference>
<gene>
    <name evidence="5" type="ORF">KALB_1407</name>
</gene>
<evidence type="ECO:0000259" key="2">
    <source>
        <dbReference type="Pfam" id="PF13556"/>
    </source>
</evidence>
<dbReference type="InterPro" id="IPR025736">
    <property type="entry name" value="PucR_C-HTH_dom"/>
</dbReference>
<accession>W5W1W2</accession>
<sequence>MHTDPPDPLLVELADSMLERLPELARELAEIVSAAEPVLGDSAVVAAEDLYLTCRDNLAQAFRGLAAREPFDDTAPRENGRRRAEQGVPLATLLHSYRVGARFIWNALRGAADERGPRTREALLNHAETLWLGLDQFSEVVQGAYRDVVADQTLRTEREHNELVDALLSTGTTVWASADALGLPRQGWFCVLAAEPGALPGELAEALGGPVVWRRTAGEELGVLSVGRPVIPEFDTRGRVGVSQPYDRIDRTADAARQARLALAAIEPGSRQWAAYGDRPLATMIAGAGGTALHLAHLVLAPLRALPERDRALLLDTAWAWCESGGSTGDTAAALYCHRNTVRHRLNRISELTGLSWDHPIQVAELVAAMRAIRLN</sequence>
<reference evidence="5 6" key="1">
    <citation type="journal article" date="2014" name="BMC Genomics">
        <title>Complete genome sequence of producer of the glycopeptide antibiotic Aculeximycin Kutzneria albida DSM 43870T, a representative of minor genus of Pseudonocardiaceae.</title>
        <authorList>
            <person name="Rebets Y."/>
            <person name="Tokovenko B."/>
            <person name="Lushchyk I."/>
            <person name="Ruckert C."/>
            <person name="Zaburannyi N."/>
            <person name="Bechthold A."/>
            <person name="Kalinowski J."/>
            <person name="Luzhetskyy A."/>
        </authorList>
    </citation>
    <scope>NUCLEOTIDE SEQUENCE [LARGE SCALE GENOMIC DNA]</scope>
    <source>
        <strain evidence="5">DSM 43870</strain>
    </source>
</reference>
<dbReference type="STRING" id="1449976.KALB_1407"/>
<name>W5W1W2_9PSEU</name>
<evidence type="ECO:0000256" key="1">
    <source>
        <dbReference type="ARBA" id="ARBA00006754"/>
    </source>
</evidence>
<dbReference type="AlphaFoldDB" id="W5W1W2"/>
<keyword evidence="6" id="KW-1185">Reference proteome</keyword>
<dbReference type="eggNOG" id="COG2508">
    <property type="taxonomic scope" value="Bacteria"/>
</dbReference>
<comment type="similarity">
    <text evidence="1">Belongs to the CdaR family.</text>
</comment>
<evidence type="ECO:0000259" key="4">
    <source>
        <dbReference type="Pfam" id="PF17853"/>
    </source>
</evidence>
<dbReference type="RefSeq" id="WP_025355002.1">
    <property type="nucleotide sequence ID" value="NZ_CP007155.1"/>
</dbReference>
<dbReference type="InterPro" id="IPR042070">
    <property type="entry name" value="PucR_C-HTH_sf"/>
</dbReference>
<feature type="domain" description="PucR C-terminal helix-turn-helix" evidence="2">
    <location>
        <begin position="314"/>
        <end position="372"/>
    </location>
</feature>
<dbReference type="InterPro" id="IPR051448">
    <property type="entry name" value="CdaR-like_regulators"/>
</dbReference>
<evidence type="ECO:0000259" key="3">
    <source>
        <dbReference type="Pfam" id="PF14361"/>
    </source>
</evidence>
<dbReference type="HOGENOM" id="CLU_041278_0_0_11"/>
<dbReference type="InterPro" id="IPR041522">
    <property type="entry name" value="CdaR_GGDEF"/>
</dbReference>
<organism evidence="5 6">
    <name type="scientific">Kutzneria albida DSM 43870</name>
    <dbReference type="NCBI Taxonomy" id="1449976"/>
    <lineage>
        <taxon>Bacteria</taxon>
        <taxon>Bacillati</taxon>
        <taxon>Actinomycetota</taxon>
        <taxon>Actinomycetes</taxon>
        <taxon>Pseudonocardiales</taxon>
        <taxon>Pseudonocardiaceae</taxon>
        <taxon>Kutzneria</taxon>
    </lineage>
</organism>
<dbReference type="EMBL" id="CP007155">
    <property type="protein sequence ID" value="AHH94780.1"/>
    <property type="molecule type" value="Genomic_DNA"/>
</dbReference>
<feature type="domain" description="CdaR GGDEF-like" evidence="4">
    <location>
        <begin position="174"/>
        <end position="264"/>
    </location>
</feature>
<feature type="domain" description="RsbT co-antagonist protein RsbRD N-terminal" evidence="3">
    <location>
        <begin position="22"/>
        <end position="159"/>
    </location>
</feature>
<dbReference type="Proteomes" id="UP000019225">
    <property type="component" value="Chromosome"/>
</dbReference>
<dbReference type="InterPro" id="IPR025751">
    <property type="entry name" value="RsbRD_N_dom"/>
</dbReference>
<dbReference type="OrthoDB" id="3196285at2"/>
<dbReference type="Gene3D" id="1.10.10.2840">
    <property type="entry name" value="PucR C-terminal helix-turn-helix domain"/>
    <property type="match status" value="1"/>
</dbReference>
<dbReference type="Pfam" id="PF13556">
    <property type="entry name" value="HTH_30"/>
    <property type="match status" value="1"/>
</dbReference>
<proteinExistence type="inferred from homology"/>
<dbReference type="KEGG" id="kal:KALB_1407"/>